<dbReference type="Proteomes" id="UP000316541">
    <property type="component" value="Unassembled WGS sequence"/>
</dbReference>
<dbReference type="AlphaFoldDB" id="A0A544YWA0"/>
<dbReference type="EMBL" id="VIRM01000013">
    <property type="protein sequence ID" value="TQS21043.1"/>
    <property type="molecule type" value="Genomic_DNA"/>
</dbReference>
<feature type="domain" description="HTH cro/C1-type" evidence="1">
    <location>
        <begin position="46"/>
        <end position="76"/>
    </location>
</feature>
<dbReference type="InterPro" id="IPR010982">
    <property type="entry name" value="Lambda_DNA-bd_dom_sf"/>
</dbReference>
<dbReference type="PROSITE" id="PS50943">
    <property type="entry name" value="HTH_CROC1"/>
    <property type="match status" value="1"/>
</dbReference>
<dbReference type="CDD" id="cd00093">
    <property type="entry name" value="HTH_XRE"/>
    <property type="match status" value="1"/>
</dbReference>
<evidence type="ECO:0000313" key="3">
    <source>
        <dbReference type="Proteomes" id="UP000316541"/>
    </source>
</evidence>
<dbReference type="GO" id="GO:0003677">
    <property type="term" value="F:DNA binding"/>
    <property type="evidence" value="ECO:0007669"/>
    <property type="project" value="InterPro"/>
</dbReference>
<dbReference type="RefSeq" id="WP_142619094.1">
    <property type="nucleotide sequence ID" value="NZ_VIRM01000013.1"/>
</dbReference>
<dbReference type="Gene3D" id="1.10.260.40">
    <property type="entry name" value="lambda repressor-like DNA-binding domains"/>
    <property type="match status" value="1"/>
</dbReference>
<evidence type="ECO:0000313" key="2">
    <source>
        <dbReference type="EMBL" id="TQS21043.1"/>
    </source>
</evidence>
<proteinExistence type="predicted"/>
<reference evidence="2 3" key="1">
    <citation type="submission" date="2019-07" db="EMBL/GenBank/DDBJ databases">
        <title>Microbispora hainanensis DSM 45428.</title>
        <authorList>
            <person name="Thawai C."/>
        </authorList>
    </citation>
    <scope>NUCLEOTIDE SEQUENCE [LARGE SCALE GENOMIC DNA]</scope>
    <source>
        <strain evidence="2 3">DSM 45428</strain>
    </source>
</reference>
<protein>
    <submittedName>
        <fullName evidence="2">Helix-turn-helix domain-containing protein</fullName>
    </submittedName>
</protein>
<accession>A0A544YWA0</accession>
<dbReference type="InterPro" id="IPR001387">
    <property type="entry name" value="Cro/C1-type_HTH"/>
</dbReference>
<gene>
    <name evidence="2" type="ORF">FLX08_13035</name>
</gene>
<sequence length="125" mass="13835">MTEPERTFVRGNDHLERLLADPDIAAEVAKAHESAEEMDRVHAMNLAMIRKAGQMTQVEVARKLGVGQGVVSRLENRNDMLLSTLFDYLVATGAEGASIVVTVHGRRIELDLAQLRQSQPEQRSA</sequence>
<dbReference type="Pfam" id="PF01381">
    <property type="entry name" value="HTH_3"/>
    <property type="match status" value="1"/>
</dbReference>
<organism evidence="2 3">
    <name type="scientific">Microbispora hainanensis</name>
    <dbReference type="NCBI Taxonomy" id="568844"/>
    <lineage>
        <taxon>Bacteria</taxon>
        <taxon>Bacillati</taxon>
        <taxon>Actinomycetota</taxon>
        <taxon>Actinomycetes</taxon>
        <taxon>Streptosporangiales</taxon>
        <taxon>Streptosporangiaceae</taxon>
        <taxon>Microbispora</taxon>
    </lineage>
</organism>
<name>A0A544YWA0_9ACTN</name>
<dbReference type="SUPFAM" id="SSF47413">
    <property type="entry name" value="lambda repressor-like DNA-binding domains"/>
    <property type="match status" value="1"/>
</dbReference>
<dbReference type="SMART" id="SM00530">
    <property type="entry name" value="HTH_XRE"/>
    <property type="match status" value="1"/>
</dbReference>
<comment type="caution">
    <text evidence="2">The sequence shown here is derived from an EMBL/GenBank/DDBJ whole genome shotgun (WGS) entry which is preliminary data.</text>
</comment>
<evidence type="ECO:0000259" key="1">
    <source>
        <dbReference type="PROSITE" id="PS50943"/>
    </source>
</evidence>